<dbReference type="EMBL" id="JH767621">
    <property type="protein sequence ID" value="EON69656.1"/>
    <property type="molecule type" value="Genomic_DNA"/>
</dbReference>
<sequence length="170" mass="19547">MAIFNLGNTHLKLPPDRIARHDLVKAHQNFAKALNYLKNDPSTPPKQVSRLCQKLMETSIRLSMTARESAARKQHADQGREYAKTALENARKCEDECMVAQAEFMLACVGAWKVYVAARMSRVEPSSHPKREGAEVLLEQRLEELRRFPHLDVEVYEAQARKYLGYLRPR</sequence>
<accession>R7Z6W9</accession>
<evidence type="ECO:0000313" key="2">
    <source>
        <dbReference type="Proteomes" id="UP000016924"/>
    </source>
</evidence>
<gene>
    <name evidence="1" type="ORF">W97_08937</name>
</gene>
<dbReference type="OMA" id="CEDECMV"/>
<dbReference type="RefSeq" id="XP_007784973.1">
    <property type="nucleotide sequence ID" value="XM_007786783.1"/>
</dbReference>
<protein>
    <submittedName>
        <fullName evidence="1">Uncharacterized protein</fullName>
    </submittedName>
</protein>
<dbReference type="AlphaFoldDB" id="R7Z6W9"/>
<proteinExistence type="predicted"/>
<evidence type="ECO:0000313" key="1">
    <source>
        <dbReference type="EMBL" id="EON69656.1"/>
    </source>
</evidence>
<name>R7Z6W9_CONA1</name>
<dbReference type="HOGENOM" id="CLU_1570556_0_0_1"/>
<keyword evidence="2" id="KW-1185">Reference proteome</keyword>
<dbReference type="Proteomes" id="UP000016924">
    <property type="component" value="Unassembled WGS sequence"/>
</dbReference>
<reference evidence="2" key="1">
    <citation type="submission" date="2012-06" db="EMBL/GenBank/DDBJ databases">
        <title>The genome sequence of Coniosporium apollinis CBS 100218.</title>
        <authorList>
            <consortium name="The Broad Institute Genome Sequencing Platform"/>
            <person name="Cuomo C."/>
            <person name="Gorbushina A."/>
            <person name="Noack S."/>
            <person name="Walker B."/>
            <person name="Young S.K."/>
            <person name="Zeng Q."/>
            <person name="Gargeya S."/>
            <person name="Fitzgerald M."/>
            <person name="Haas B."/>
            <person name="Abouelleil A."/>
            <person name="Alvarado L."/>
            <person name="Arachchi H.M."/>
            <person name="Berlin A.M."/>
            <person name="Chapman S.B."/>
            <person name="Goldberg J."/>
            <person name="Griggs A."/>
            <person name="Gujja S."/>
            <person name="Hansen M."/>
            <person name="Howarth C."/>
            <person name="Imamovic A."/>
            <person name="Larimer J."/>
            <person name="McCowan C."/>
            <person name="Montmayeur A."/>
            <person name="Murphy C."/>
            <person name="Neiman D."/>
            <person name="Pearson M."/>
            <person name="Priest M."/>
            <person name="Roberts A."/>
            <person name="Saif S."/>
            <person name="Shea T."/>
            <person name="Sisk P."/>
            <person name="Sykes S."/>
            <person name="Wortman J."/>
            <person name="Nusbaum C."/>
            <person name="Birren B."/>
        </authorList>
    </citation>
    <scope>NUCLEOTIDE SEQUENCE [LARGE SCALE GENOMIC DNA]</scope>
    <source>
        <strain evidence="2">CBS 100218</strain>
    </source>
</reference>
<dbReference type="OrthoDB" id="1658288at2759"/>
<dbReference type="eggNOG" id="KOG4231">
    <property type="taxonomic scope" value="Eukaryota"/>
</dbReference>
<organism evidence="1 2">
    <name type="scientific">Coniosporium apollinis (strain CBS 100218)</name>
    <name type="common">Rock-inhabiting black yeast</name>
    <dbReference type="NCBI Taxonomy" id="1168221"/>
    <lineage>
        <taxon>Eukaryota</taxon>
        <taxon>Fungi</taxon>
        <taxon>Dikarya</taxon>
        <taxon>Ascomycota</taxon>
        <taxon>Pezizomycotina</taxon>
        <taxon>Dothideomycetes</taxon>
        <taxon>Dothideomycetes incertae sedis</taxon>
        <taxon>Coniosporium</taxon>
    </lineage>
</organism>
<dbReference type="GeneID" id="19906248"/>